<proteinExistence type="predicted"/>
<dbReference type="Proteomes" id="UP000887569">
    <property type="component" value="Unplaced"/>
</dbReference>
<sequence>MQSFLSSDVIAKTDITSAHNFCNGLHQHMLTMCDPPGRCHNIIVKETSKTSFFGSISCVKKCFAILPRLIKIYHYIILRKIINIYYLKIVLTSYIII</sequence>
<organism evidence="1 2">
    <name type="scientific">Parascaris univalens</name>
    <name type="common">Nematode worm</name>
    <dbReference type="NCBI Taxonomy" id="6257"/>
    <lineage>
        <taxon>Eukaryota</taxon>
        <taxon>Metazoa</taxon>
        <taxon>Ecdysozoa</taxon>
        <taxon>Nematoda</taxon>
        <taxon>Chromadorea</taxon>
        <taxon>Rhabditida</taxon>
        <taxon>Spirurina</taxon>
        <taxon>Ascaridomorpha</taxon>
        <taxon>Ascaridoidea</taxon>
        <taxon>Ascarididae</taxon>
        <taxon>Parascaris</taxon>
    </lineage>
</organism>
<protein>
    <submittedName>
        <fullName evidence="2">Uncharacterized protein</fullName>
    </submittedName>
</protein>
<evidence type="ECO:0000313" key="2">
    <source>
        <dbReference type="WBParaSite" id="PgE069_g004_t01"/>
    </source>
</evidence>
<evidence type="ECO:0000313" key="1">
    <source>
        <dbReference type="Proteomes" id="UP000887569"/>
    </source>
</evidence>
<dbReference type="WBParaSite" id="PgE069_g004_t01">
    <property type="protein sequence ID" value="PgE069_g004_t01"/>
    <property type="gene ID" value="PgE069_g004"/>
</dbReference>
<accession>A0A914ZZW6</accession>
<keyword evidence="1" id="KW-1185">Reference proteome</keyword>
<reference evidence="2" key="1">
    <citation type="submission" date="2022-11" db="UniProtKB">
        <authorList>
            <consortium name="WormBaseParasite"/>
        </authorList>
    </citation>
    <scope>IDENTIFICATION</scope>
</reference>
<name>A0A914ZZW6_PARUN</name>
<dbReference type="AlphaFoldDB" id="A0A914ZZW6"/>